<feature type="region of interest" description="Disordered" evidence="1">
    <location>
        <begin position="339"/>
        <end position="371"/>
    </location>
</feature>
<evidence type="ECO:0000256" key="1">
    <source>
        <dbReference type="SAM" id="MobiDB-lite"/>
    </source>
</evidence>
<organism evidence="2 3">
    <name type="scientific">Wickerhamomyces pijperi</name>
    <name type="common">Yeast</name>
    <name type="synonym">Pichia pijperi</name>
    <dbReference type="NCBI Taxonomy" id="599730"/>
    <lineage>
        <taxon>Eukaryota</taxon>
        <taxon>Fungi</taxon>
        <taxon>Dikarya</taxon>
        <taxon>Ascomycota</taxon>
        <taxon>Saccharomycotina</taxon>
        <taxon>Saccharomycetes</taxon>
        <taxon>Phaffomycetales</taxon>
        <taxon>Wickerhamomycetaceae</taxon>
        <taxon>Wickerhamomyces</taxon>
    </lineage>
</organism>
<proteinExistence type="predicted"/>
<name>A0A9P8Q5D3_WICPI</name>
<dbReference type="EMBL" id="JAEUBG010003235">
    <property type="protein sequence ID" value="KAH3683099.1"/>
    <property type="molecule type" value="Genomic_DNA"/>
</dbReference>
<reference evidence="2" key="1">
    <citation type="journal article" date="2021" name="Open Biol.">
        <title>Shared evolutionary footprints suggest mitochondrial oxidative damage underlies multiple complex I losses in fungi.</title>
        <authorList>
            <person name="Schikora-Tamarit M.A."/>
            <person name="Marcet-Houben M."/>
            <person name="Nosek J."/>
            <person name="Gabaldon T."/>
        </authorList>
    </citation>
    <scope>NUCLEOTIDE SEQUENCE</scope>
    <source>
        <strain evidence="2">CBS2887</strain>
    </source>
</reference>
<evidence type="ECO:0000313" key="2">
    <source>
        <dbReference type="EMBL" id="KAH3683099.1"/>
    </source>
</evidence>
<dbReference type="AlphaFoldDB" id="A0A9P8Q5D3"/>
<evidence type="ECO:0000313" key="3">
    <source>
        <dbReference type="Proteomes" id="UP000774326"/>
    </source>
</evidence>
<sequence length="371" mass="41790">MPPEVNKSYHEYSVLFCLKYTILTDYHHSDAQDPNRLESTKTQCPTCNHEYVSLVKIDKRLPTEISPFFIPFPSQIEQMFASAQFQYTGLSEKIAYQSELITRLTDKINKQKQLLTLAKEKVLQVEELENRIKSLEKENESLKSHQKPPNKFHNNILSDKQRPQTVDLTGDDSFEEIQPLNADDRRVLTNSFLNQVTKSSTQRGLLNYKSSLSGTNNNDLRIKHQPLRHQIHQTDNRSMEFAKSRLGESTNILQNSPHINHPATILSSGSSARNSISQGSLNTSFSSHEQFLPPGAQLKPKMLPLNQLPPGSTNLGRVTKSRASTSNLAQRLSAHMKVGGSLVGSSRRGESASSNMRPGSAFSSHHIFKKR</sequence>
<accession>A0A9P8Q5D3</accession>
<dbReference type="Proteomes" id="UP000774326">
    <property type="component" value="Unassembled WGS sequence"/>
</dbReference>
<keyword evidence="3" id="KW-1185">Reference proteome</keyword>
<reference evidence="2" key="2">
    <citation type="submission" date="2021-01" db="EMBL/GenBank/DDBJ databases">
        <authorList>
            <person name="Schikora-Tamarit M.A."/>
        </authorList>
    </citation>
    <scope>NUCLEOTIDE SEQUENCE</scope>
    <source>
        <strain evidence="2">CBS2887</strain>
    </source>
</reference>
<dbReference type="OrthoDB" id="2535391at2759"/>
<protein>
    <submittedName>
        <fullName evidence="2">Uncharacterized protein</fullName>
    </submittedName>
</protein>
<feature type="compositionally biased region" description="Polar residues" evidence="1">
    <location>
        <begin position="352"/>
        <end position="363"/>
    </location>
</feature>
<gene>
    <name evidence="2" type="ORF">WICPIJ_005924</name>
</gene>
<feature type="region of interest" description="Disordered" evidence="1">
    <location>
        <begin position="138"/>
        <end position="157"/>
    </location>
</feature>
<comment type="caution">
    <text evidence="2">The sequence shown here is derived from an EMBL/GenBank/DDBJ whole genome shotgun (WGS) entry which is preliminary data.</text>
</comment>